<evidence type="ECO:0000256" key="1">
    <source>
        <dbReference type="SAM" id="Coils"/>
    </source>
</evidence>
<name>A0A8X8BZK4_POPTO</name>
<dbReference type="AlphaFoldDB" id="A0A8X8BZK4"/>
<dbReference type="OrthoDB" id="431497at2759"/>
<keyword evidence="1" id="KW-0175">Coiled coil</keyword>
<gene>
    <name evidence="2" type="ORF">POTOM_053715</name>
</gene>
<reference evidence="2" key="1">
    <citation type="journal article" date="2020" name="bioRxiv">
        <title>Hybrid origin of Populus tomentosa Carr. identified through genome sequencing and phylogenomic analysis.</title>
        <authorList>
            <person name="An X."/>
            <person name="Gao K."/>
            <person name="Chen Z."/>
            <person name="Li J."/>
            <person name="Yang X."/>
            <person name="Yang X."/>
            <person name="Zhou J."/>
            <person name="Guo T."/>
            <person name="Zhao T."/>
            <person name="Huang S."/>
            <person name="Miao D."/>
            <person name="Khan W.U."/>
            <person name="Rao P."/>
            <person name="Ye M."/>
            <person name="Lei B."/>
            <person name="Liao W."/>
            <person name="Wang J."/>
            <person name="Ji L."/>
            <person name="Li Y."/>
            <person name="Guo B."/>
            <person name="Mustafa N.S."/>
            <person name="Li S."/>
            <person name="Yun Q."/>
            <person name="Keller S.R."/>
            <person name="Mao J."/>
            <person name="Zhang R."/>
            <person name="Strauss S.H."/>
        </authorList>
    </citation>
    <scope>NUCLEOTIDE SEQUENCE</scope>
    <source>
        <strain evidence="2">GM15</strain>
        <tissue evidence="2">Leaf</tissue>
    </source>
</reference>
<evidence type="ECO:0000313" key="3">
    <source>
        <dbReference type="Proteomes" id="UP000886885"/>
    </source>
</evidence>
<evidence type="ECO:0000313" key="2">
    <source>
        <dbReference type="EMBL" id="KAG6742776.1"/>
    </source>
</evidence>
<dbReference type="EMBL" id="JAAWWB010000033">
    <property type="protein sequence ID" value="KAG6742776.1"/>
    <property type="molecule type" value="Genomic_DNA"/>
</dbReference>
<keyword evidence="3" id="KW-1185">Reference proteome</keyword>
<feature type="coiled-coil region" evidence="1">
    <location>
        <begin position="41"/>
        <end position="68"/>
    </location>
</feature>
<organism evidence="2 3">
    <name type="scientific">Populus tomentosa</name>
    <name type="common">Chinese white poplar</name>
    <dbReference type="NCBI Taxonomy" id="118781"/>
    <lineage>
        <taxon>Eukaryota</taxon>
        <taxon>Viridiplantae</taxon>
        <taxon>Streptophyta</taxon>
        <taxon>Embryophyta</taxon>
        <taxon>Tracheophyta</taxon>
        <taxon>Spermatophyta</taxon>
        <taxon>Magnoliopsida</taxon>
        <taxon>eudicotyledons</taxon>
        <taxon>Gunneridae</taxon>
        <taxon>Pentapetalae</taxon>
        <taxon>rosids</taxon>
        <taxon>fabids</taxon>
        <taxon>Malpighiales</taxon>
        <taxon>Salicaceae</taxon>
        <taxon>Saliceae</taxon>
        <taxon>Populus</taxon>
    </lineage>
</organism>
<sequence length="79" mass="9014">MNSLESGGFSCSNLYYVEHQGKVEEARSKVFEKLAKMRDAVLNAHKESKDLEKVLKDLTKEVHALSLKKEVCKFQEVTL</sequence>
<proteinExistence type="predicted"/>
<dbReference type="Proteomes" id="UP000886885">
    <property type="component" value="Chromosome 17A"/>
</dbReference>
<comment type="caution">
    <text evidence="2">The sequence shown here is derived from an EMBL/GenBank/DDBJ whole genome shotgun (WGS) entry which is preliminary data.</text>
</comment>
<accession>A0A8X8BZK4</accession>
<protein>
    <submittedName>
        <fullName evidence="2">Uncharacterized protein</fullName>
    </submittedName>
</protein>